<dbReference type="HOGENOM" id="CLU_000445_92_10_7"/>
<evidence type="ECO:0000259" key="2">
    <source>
        <dbReference type="PROSITE" id="PS50110"/>
    </source>
</evidence>
<keyword evidence="1" id="KW-0597">Phosphoprotein</keyword>
<evidence type="ECO:0000256" key="1">
    <source>
        <dbReference type="PROSITE-ProRule" id="PRU00169"/>
    </source>
</evidence>
<organism evidence="4 5">
    <name type="scientific">Geotalea uraniireducens (strain Rf4)</name>
    <name type="common">Geobacter uraniireducens</name>
    <dbReference type="NCBI Taxonomy" id="351605"/>
    <lineage>
        <taxon>Bacteria</taxon>
        <taxon>Pseudomonadati</taxon>
        <taxon>Thermodesulfobacteriota</taxon>
        <taxon>Desulfuromonadia</taxon>
        <taxon>Geobacterales</taxon>
        <taxon>Geobacteraceae</taxon>
        <taxon>Geotalea</taxon>
    </lineage>
</organism>
<reference evidence="4 5" key="1">
    <citation type="submission" date="2007-05" db="EMBL/GenBank/DDBJ databases">
        <title>Complete sequence of Geobacter uraniireducens Rf4.</title>
        <authorList>
            <consortium name="US DOE Joint Genome Institute"/>
            <person name="Copeland A."/>
            <person name="Lucas S."/>
            <person name="Lapidus A."/>
            <person name="Barry K."/>
            <person name="Detter J.C."/>
            <person name="Glavina del Rio T."/>
            <person name="Hammon N."/>
            <person name="Israni S."/>
            <person name="Dalin E."/>
            <person name="Tice H."/>
            <person name="Pitluck S."/>
            <person name="Chertkov O."/>
            <person name="Brettin T."/>
            <person name="Bruce D."/>
            <person name="Han C."/>
            <person name="Schmutz J."/>
            <person name="Larimer F."/>
            <person name="Land M."/>
            <person name="Hauser L."/>
            <person name="Kyrpides N."/>
            <person name="Mikhailova N."/>
            <person name="Shelobolina E."/>
            <person name="Aklujkar M."/>
            <person name="Lovley D."/>
            <person name="Richardson P."/>
        </authorList>
    </citation>
    <scope>NUCLEOTIDE SEQUENCE [LARGE SCALE GENOMIC DNA]</scope>
    <source>
        <strain evidence="4 5">Rf4</strain>
    </source>
</reference>
<name>A5G8Q3_GEOUR</name>
<dbReference type="InterPro" id="IPR052020">
    <property type="entry name" value="Cyclic_di-GMP/3'3'-cGAMP_PDE"/>
</dbReference>
<dbReference type="SUPFAM" id="SSF52172">
    <property type="entry name" value="CheY-like"/>
    <property type="match status" value="1"/>
</dbReference>
<dbReference type="Pfam" id="PF00072">
    <property type="entry name" value="Response_reg"/>
    <property type="match status" value="1"/>
</dbReference>
<dbReference type="PANTHER" id="PTHR45228">
    <property type="entry name" value="CYCLIC DI-GMP PHOSPHODIESTERASE TM_0186-RELATED"/>
    <property type="match status" value="1"/>
</dbReference>
<dbReference type="SMART" id="SM00448">
    <property type="entry name" value="REC"/>
    <property type="match status" value="1"/>
</dbReference>
<dbReference type="Gene3D" id="3.40.50.2300">
    <property type="match status" value="1"/>
</dbReference>
<dbReference type="PROSITE" id="PS50110">
    <property type="entry name" value="RESPONSE_REGULATORY"/>
    <property type="match status" value="1"/>
</dbReference>
<keyword evidence="4" id="KW-0378">Hydrolase</keyword>
<dbReference type="Gene3D" id="1.10.3210.10">
    <property type="entry name" value="Hypothetical protein af1432"/>
    <property type="match status" value="1"/>
</dbReference>
<protein>
    <submittedName>
        <fullName evidence="4">Response regulator receiver modulated metal dependent phosphohydrolase</fullName>
    </submittedName>
</protein>
<dbReference type="CDD" id="cd17569">
    <property type="entry name" value="REC_HupR-like"/>
    <property type="match status" value="1"/>
</dbReference>
<dbReference type="GO" id="GO:0000160">
    <property type="term" value="P:phosphorelay signal transduction system"/>
    <property type="evidence" value="ECO:0007669"/>
    <property type="project" value="InterPro"/>
</dbReference>
<dbReference type="Proteomes" id="UP000006695">
    <property type="component" value="Chromosome"/>
</dbReference>
<keyword evidence="5" id="KW-1185">Reference proteome</keyword>
<dbReference type="AlphaFoldDB" id="A5G8Q3"/>
<dbReference type="InterPro" id="IPR001789">
    <property type="entry name" value="Sig_transdc_resp-reg_receiver"/>
</dbReference>
<dbReference type="CDD" id="cd00077">
    <property type="entry name" value="HDc"/>
    <property type="match status" value="1"/>
</dbReference>
<evidence type="ECO:0000313" key="4">
    <source>
        <dbReference type="EMBL" id="ABQ28171.1"/>
    </source>
</evidence>
<gene>
    <name evidence="4" type="ordered locus">Gura_4027</name>
</gene>
<dbReference type="SUPFAM" id="SSF109604">
    <property type="entry name" value="HD-domain/PDEase-like"/>
    <property type="match status" value="1"/>
</dbReference>
<accession>A5G8Q3</accession>
<dbReference type="PANTHER" id="PTHR45228:SF8">
    <property type="entry name" value="TWO-COMPONENT RESPONSE REGULATOR-RELATED"/>
    <property type="match status" value="1"/>
</dbReference>
<feature type="domain" description="HD-GYP" evidence="3">
    <location>
        <begin position="157"/>
        <end position="346"/>
    </location>
</feature>
<dbReference type="SMART" id="SM00471">
    <property type="entry name" value="HDc"/>
    <property type="match status" value="1"/>
</dbReference>
<evidence type="ECO:0000313" key="5">
    <source>
        <dbReference type="Proteomes" id="UP000006695"/>
    </source>
</evidence>
<feature type="domain" description="Response regulatory" evidence="2">
    <location>
        <begin position="33"/>
        <end position="148"/>
    </location>
</feature>
<evidence type="ECO:0000259" key="3">
    <source>
        <dbReference type="PROSITE" id="PS51832"/>
    </source>
</evidence>
<dbReference type="STRING" id="351605.Gura_4027"/>
<dbReference type="Pfam" id="PF13487">
    <property type="entry name" value="HD_5"/>
    <property type="match status" value="1"/>
</dbReference>
<proteinExistence type="predicted"/>
<dbReference type="EMBL" id="CP000698">
    <property type="protein sequence ID" value="ABQ28171.1"/>
    <property type="molecule type" value="Genomic_DNA"/>
</dbReference>
<sequence>MFADKTADKSYTLDRRDKFLRIAFEQGLAMHETILFVDDEKVYLDYTRSLFENKGLTILTANSALEALDVINQNIICVIVADNQMPGMCGLELLTKIKEISPHTVKIMMTGSADLATALSAINNGEVFRFVVKPWKNSEMIRAVKDGIRRFRILQSIKREDEFVLHSLAQTIELKDASTKGHCDRVATLALQIAKDLGIGETIQEEIKFGSWLHDCGKIGVPEAILNANRKLTDEEFELIKKHSAWGCSVVRKANLSITVQNIVLYHHERYDGKGYPSGLHGDNIPLEARIVAVADVYDALSVDRPYRKKLSRENIMETMVEMRGTNLDPEIVDALFAILKVDFQD</sequence>
<feature type="modified residue" description="4-aspartylphosphate" evidence="1">
    <location>
        <position position="82"/>
    </location>
</feature>
<dbReference type="PROSITE" id="PS51832">
    <property type="entry name" value="HD_GYP"/>
    <property type="match status" value="1"/>
</dbReference>
<dbReference type="InterPro" id="IPR003607">
    <property type="entry name" value="HD/PDEase_dom"/>
</dbReference>
<dbReference type="InterPro" id="IPR011006">
    <property type="entry name" value="CheY-like_superfamily"/>
</dbReference>
<dbReference type="KEGG" id="gur:Gura_4027"/>
<dbReference type="InterPro" id="IPR037522">
    <property type="entry name" value="HD_GYP_dom"/>
</dbReference>
<dbReference type="GO" id="GO:0016787">
    <property type="term" value="F:hydrolase activity"/>
    <property type="evidence" value="ECO:0007669"/>
    <property type="project" value="UniProtKB-KW"/>
</dbReference>